<dbReference type="Proteomes" id="UP000630887">
    <property type="component" value="Unassembled WGS sequence"/>
</dbReference>
<evidence type="ECO:0000256" key="1">
    <source>
        <dbReference type="SAM" id="SignalP"/>
    </source>
</evidence>
<feature type="chain" id="PRO_5035301614" description="Streptomyces killer toxin-like beta/gamma crystallin domain-containing protein" evidence="1">
    <location>
        <begin position="35"/>
        <end position="118"/>
    </location>
</feature>
<keyword evidence="1" id="KW-0732">Signal</keyword>
<name>A0A8J3P9V8_9ACTN</name>
<evidence type="ECO:0000313" key="3">
    <source>
        <dbReference type="Proteomes" id="UP000630887"/>
    </source>
</evidence>
<comment type="caution">
    <text evidence="2">The sequence shown here is derived from an EMBL/GenBank/DDBJ whole genome shotgun (WGS) entry which is preliminary data.</text>
</comment>
<organism evidence="2 3">
    <name type="scientific">Catellatospora coxensis</name>
    <dbReference type="NCBI Taxonomy" id="310354"/>
    <lineage>
        <taxon>Bacteria</taxon>
        <taxon>Bacillati</taxon>
        <taxon>Actinomycetota</taxon>
        <taxon>Actinomycetes</taxon>
        <taxon>Micromonosporales</taxon>
        <taxon>Micromonosporaceae</taxon>
        <taxon>Catellatospora</taxon>
    </lineage>
</organism>
<dbReference type="EMBL" id="BONI01000031">
    <property type="protein sequence ID" value="GIG07196.1"/>
    <property type="molecule type" value="Genomic_DNA"/>
</dbReference>
<gene>
    <name evidence="2" type="ORF">Cco03nite_38960</name>
</gene>
<dbReference type="InterPro" id="IPR015791">
    <property type="entry name" value="Antimic/Inh_G_crystallin-like"/>
</dbReference>
<dbReference type="Gene3D" id="2.60.20.30">
    <property type="match status" value="1"/>
</dbReference>
<evidence type="ECO:0008006" key="4">
    <source>
        <dbReference type="Google" id="ProtNLM"/>
    </source>
</evidence>
<proteinExistence type="predicted"/>
<keyword evidence="3" id="KW-1185">Reference proteome</keyword>
<evidence type="ECO:0000313" key="2">
    <source>
        <dbReference type="EMBL" id="GIG07196.1"/>
    </source>
</evidence>
<reference evidence="2 3" key="1">
    <citation type="submission" date="2021-01" db="EMBL/GenBank/DDBJ databases">
        <title>Whole genome shotgun sequence of Catellatospora coxensis NBRC 107359.</title>
        <authorList>
            <person name="Komaki H."/>
            <person name="Tamura T."/>
        </authorList>
    </citation>
    <scope>NUCLEOTIDE SEQUENCE [LARGE SCALE GENOMIC DNA]</scope>
    <source>
        <strain evidence="2 3">NBRC 107359</strain>
    </source>
</reference>
<sequence>MGRRTSWYRSLRMTGVALAAAAVAATVVPAPAHATYVVHCETKASQIHATAGSWCFAGTGSIPVNIPQTSLVLAGDRNLLVEFSDGSSVKVNAWAIRSVCVQIFNSCVPRNTVRITRS</sequence>
<accession>A0A8J3P9V8</accession>
<feature type="signal peptide" evidence="1">
    <location>
        <begin position="1"/>
        <end position="34"/>
    </location>
</feature>
<dbReference type="AlphaFoldDB" id="A0A8J3P9V8"/>
<protein>
    <recommendedName>
        <fullName evidence="4">Streptomyces killer toxin-like beta/gamma crystallin domain-containing protein</fullName>
    </recommendedName>
</protein>